<feature type="compositionally biased region" description="Basic and acidic residues" evidence="1">
    <location>
        <begin position="87"/>
        <end position="112"/>
    </location>
</feature>
<dbReference type="AlphaFoldDB" id="A0A1N7FGE3"/>
<feature type="region of interest" description="Disordered" evidence="1">
    <location>
        <begin position="87"/>
        <end position="119"/>
    </location>
</feature>
<reference evidence="2 5" key="1">
    <citation type="submission" date="2017-01" db="EMBL/GenBank/DDBJ databases">
        <title>Complete genome sequence of Haloterrigena daqingensis type strain (JX313T).</title>
        <authorList>
            <person name="Shuang W."/>
        </authorList>
    </citation>
    <scope>NUCLEOTIDE SEQUENCE [LARGE SCALE GENOMIC DNA]</scope>
    <source>
        <strain evidence="5">JX313</strain>
        <strain evidence="2">JX313T</strain>
        <plasmid evidence="5">Plasmid unnamed1</plasmid>
        <plasmid evidence="2">unnamed1</plasmid>
    </source>
</reference>
<reference evidence="3 4" key="2">
    <citation type="submission" date="2017-01" db="EMBL/GenBank/DDBJ databases">
        <authorList>
            <person name="Mah S.A."/>
            <person name="Swanson W.J."/>
            <person name="Moy G.W."/>
            <person name="Vacquier V.D."/>
        </authorList>
    </citation>
    <scope>NUCLEOTIDE SEQUENCE [LARGE SCALE GENOMIC DNA]</scope>
    <source>
        <strain evidence="3 4">CGMCC 1.8909</strain>
    </source>
</reference>
<name>A0A1N7FGE3_9EURY</name>
<dbReference type="Pfam" id="PF20126">
    <property type="entry name" value="TumE"/>
    <property type="match status" value="1"/>
</dbReference>
<dbReference type="Proteomes" id="UP000187321">
    <property type="component" value="Plasmid unnamed1"/>
</dbReference>
<sequence length="143" mass="17192">MVPVDDGASPAPIDRSVLERMQSRFVASRMNKSAELVEEGNLHLRVELSQEYYPGEVSARFEIRWYRNDDFNVHYQEERRDTSWKCRWDRHPNAHNSRDHFHPPPADSHNDAEDAQWPPDHRDVSRLVFDRIEKRIETLWERR</sequence>
<dbReference type="EMBL" id="CP019328">
    <property type="protein sequence ID" value="APX98423.1"/>
    <property type="molecule type" value="Genomic_DNA"/>
</dbReference>
<geneLocation type="plasmid" evidence="2">
    <name>unnamed1</name>
</geneLocation>
<dbReference type="KEGG" id="hda:BB347_17095"/>
<gene>
    <name evidence="2" type="ORF">BB347_17095</name>
    <name evidence="3" type="ORF">SAMN05421809_3202</name>
</gene>
<dbReference type="Proteomes" id="UP000185687">
    <property type="component" value="Unassembled WGS sequence"/>
</dbReference>
<organism evidence="3 4">
    <name type="scientific">Natronorubrum daqingense</name>
    <dbReference type="NCBI Taxonomy" id="588898"/>
    <lineage>
        <taxon>Archaea</taxon>
        <taxon>Methanobacteriati</taxon>
        <taxon>Methanobacteriota</taxon>
        <taxon>Stenosarchaea group</taxon>
        <taxon>Halobacteria</taxon>
        <taxon>Halobacteriales</taxon>
        <taxon>Natrialbaceae</taxon>
        <taxon>Natronorubrum</taxon>
    </lineage>
</organism>
<evidence type="ECO:0000313" key="2">
    <source>
        <dbReference type="EMBL" id="APX98423.1"/>
    </source>
</evidence>
<dbReference type="EMBL" id="FTNP01000006">
    <property type="protein sequence ID" value="SIR99377.1"/>
    <property type="molecule type" value="Genomic_DNA"/>
</dbReference>
<evidence type="ECO:0000313" key="4">
    <source>
        <dbReference type="Proteomes" id="UP000185687"/>
    </source>
</evidence>
<keyword evidence="4" id="KW-1185">Reference proteome</keyword>
<accession>A0A1N7FGE3</accession>
<protein>
    <submittedName>
        <fullName evidence="3">Uncharacterized protein</fullName>
    </submittedName>
</protein>
<proteinExistence type="predicted"/>
<evidence type="ECO:0000313" key="5">
    <source>
        <dbReference type="Proteomes" id="UP000187321"/>
    </source>
</evidence>
<evidence type="ECO:0000256" key="1">
    <source>
        <dbReference type="SAM" id="MobiDB-lite"/>
    </source>
</evidence>
<evidence type="ECO:0000313" key="3">
    <source>
        <dbReference type="EMBL" id="SIR99377.1"/>
    </source>
</evidence>
<dbReference type="InterPro" id="IPR045397">
    <property type="entry name" value="TumE-like"/>
</dbReference>
<keyword evidence="2" id="KW-0614">Plasmid</keyword>